<feature type="region of interest" description="Disordered" evidence="3">
    <location>
        <begin position="1"/>
        <end position="20"/>
    </location>
</feature>
<dbReference type="PANTHER" id="PTHR34045">
    <property type="entry name" value="OS03G0406300 PROTEIN"/>
    <property type="match status" value="1"/>
</dbReference>
<comment type="similarity">
    <text evidence="2">Belongs to the LAZY family.</text>
</comment>
<sequence>MEAKRQTSTSSLGPKDSPFAPILSWMQSKLNGTQKNKNQNLSSAPRYIPEGSLKEESSDWRHGLLAIGTFGSSEIKTDIEKHNLQRNFPCLDHLQDFTSEEVGELQKELNNLLHFKNDCTKSVSTVEPEPPGLGTDQFFTCSTNLEVSGKSNNSFSSDSGGKDGELQNDNGVVPCRGRDVYLDSANSTIGKRSISFLLKKIFVCKSGFAPAPSLRDPVSEARMEKILRAILQKKIYPQSSCPTSSTKKYLENRQISSVGKEEETYEKEDEGSKWVKTDSESVDFKL</sequence>
<dbReference type="Proteomes" id="UP001370490">
    <property type="component" value="Unassembled WGS sequence"/>
</dbReference>
<dbReference type="EMBL" id="JBAMMX010000003">
    <property type="protein sequence ID" value="KAK6944726.1"/>
    <property type="molecule type" value="Genomic_DNA"/>
</dbReference>
<dbReference type="GO" id="GO:0009630">
    <property type="term" value="P:gravitropism"/>
    <property type="evidence" value="ECO:0007669"/>
    <property type="project" value="InterPro"/>
</dbReference>
<name>A0AAN8WB88_9MAGN</name>
<keyword evidence="1" id="KW-0341">Growth regulation</keyword>
<evidence type="ECO:0000256" key="1">
    <source>
        <dbReference type="ARBA" id="ARBA00022604"/>
    </source>
</evidence>
<gene>
    <name evidence="4" type="ORF">RJ641_025828</name>
</gene>
<dbReference type="PANTHER" id="PTHR34045:SF11">
    <property type="entry name" value="PH DOMAIN-CONTAINING PROTEIN"/>
    <property type="match status" value="1"/>
</dbReference>
<protein>
    <submittedName>
        <fullName evidence="4">Uncharacterized protein</fullName>
    </submittedName>
</protein>
<evidence type="ECO:0000256" key="2">
    <source>
        <dbReference type="ARBA" id="ARBA00024198"/>
    </source>
</evidence>
<feature type="region of interest" description="Disordered" evidence="3">
    <location>
        <begin position="152"/>
        <end position="171"/>
    </location>
</feature>
<reference evidence="4 5" key="1">
    <citation type="submission" date="2023-12" db="EMBL/GenBank/DDBJ databases">
        <title>A high-quality genome assembly for Dillenia turbinata (Dilleniales).</title>
        <authorList>
            <person name="Chanderbali A."/>
        </authorList>
    </citation>
    <scope>NUCLEOTIDE SEQUENCE [LARGE SCALE GENOMIC DNA]</scope>
    <source>
        <strain evidence="4">LSX21</strain>
        <tissue evidence="4">Leaf</tissue>
    </source>
</reference>
<evidence type="ECO:0000256" key="3">
    <source>
        <dbReference type="SAM" id="MobiDB-lite"/>
    </source>
</evidence>
<dbReference type="GO" id="GO:0040008">
    <property type="term" value="P:regulation of growth"/>
    <property type="evidence" value="ECO:0007669"/>
    <property type="project" value="InterPro"/>
</dbReference>
<feature type="compositionally biased region" description="Polar residues" evidence="3">
    <location>
        <begin position="1"/>
        <end position="12"/>
    </location>
</feature>
<organism evidence="4 5">
    <name type="scientific">Dillenia turbinata</name>
    <dbReference type="NCBI Taxonomy" id="194707"/>
    <lineage>
        <taxon>Eukaryota</taxon>
        <taxon>Viridiplantae</taxon>
        <taxon>Streptophyta</taxon>
        <taxon>Embryophyta</taxon>
        <taxon>Tracheophyta</taxon>
        <taxon>Spermatophyta</taxon>
        <taxon>Magnoliopsida</taxon>
        <taxon>eudicotyledons</taxon>
        <taxon>Gunneridae</taxon>
        <taxon>Pentapetalae</taxon>
        <taxon>Dilleniales</taxon>
        <taxon>Dilleniaceae</taxon>
        <taxon>Dillenia</taxon>
    </lineage>
</organism>
<accession>A0AAN8WB88</accession>
<evidence type="ECO:0000313" key="4">
    <source>
        <dbReference type="EMBL" id="KAK6944726.1"/>
    </source>
</evidence>
<keyword evidence="5" id="KW-1185">Reference proteome</keyword>
<proteinExistence type="inferred from homology"/>
<dbReference type="InterPro" id="IPR044683">
    <property type="entry name" value="LAZY"/>
</dbReference>
<dbReference type="AlphaFoldDB" id="A0AAN8WB88"/>
<comment type="caution">
    <text evidence="4">The sequence shown here is derived from an EMBL/GenBank/DDBJ whole genome shotgun (WGS) entry which is preliminary data.</text>
</comment>
<evidence type="ECO:0000313" key="5">
    <source>
        <dbReference type="Proteomes" id="UP001370490"/>
    </source>
</evidence>